<dbReference type="Gene3D" id="1.10.1740.10">
    <property type="match status" value="1"/>
</dbReference>
<dbReference type="InterPro" id="IPR013249">
    <property type="entry name" value="RNA_pol_sigma70_r4_t2"/>
</dbReference>
<evidence type="ECO:0000313" key="8">
    <source>
        <dbReference type="EMBL" id="TDO33869.1"/>
    </source>
</evidence>
<comment type="caution">
    <text evidence="8">The sequence shown here is derived from an EMBL/GenBank/DDBJ whole genome shotgun (WGS) entry which is preliminary data.</text>
</comment>
<dbReference type="GO" id="GO:0016987">
    <property type="term" value="F:sigma factor activity"/>
    <property type="evidence" value="ECO:0007669"/>
    <property type="project" value="UniProtKB-KW"/>
</dbReference>
<evidence type="ECO:0000256" key="3">
    <source>
        <dbReference type="ARBA" id="ARBA00023082"/>
    </source>
</evidence>
<evidence type="ECO:0000313" key="9">
    <source>
        <dbReference type="Proteomes" id="UP000295388"/>
    </source>
</evidence>
<evidence type="ECO:0000256" key="2">
    <source>
        <dbReference type="ARBA" id="ARBA00023015"/>
    </source>
</evidence>
<keyword evidence="4" id="KW-0804">Transcription</keyword>
<dbReference type="Pfam" id="PF08281">
    <property type="entry name" value="Sigma70_r4_2"/>
    <property type="match status" value="1"/>
</dbReference>
<keyword evidence="2" id="KW-0805">Transcription regulation</keyword>
<dbReference type="Pfam" id="PF04542">
    <property type="entry name" value="Sigma70_r2"/>
    <property type="match status" value="1"/>
</dbReference>
<proteinExistence type="inferred from homology"/>
<dbReference type="GO" id="GO:0006352">
    <property type="term" value="P:DNA-templated transcription initiation"/>
    <property type="evidence" value="ECO:0007669"/>
    <property type="project" value="InterPro"/>
</dbReference>
<evidence type="ECO:0000259" key="7">
    <source>
        <dbReference type="Pfam" id="PF08281"/>
    </source>
</evidence>
<dbReference type="InterPro" id="IPR014284">
    <property type="entry name" value="RNA_pol_sigma-70_dom"/>
</dbReference>
<evidence type="ECO:0000256" key="5">
    <source>
        <dbReference type="SAM" id="MobiDB-lite"/>
    </source>
</evidence>
<sequence length="212" mass="23516">MATALPSDEVLIAGLRAGDEETFARLLDGWSSSMLRLARTFVSTAASAEEVVQDTWLAVFQSIGTFEGRSALQTWVYRILVNIARKRGAREQRTVPWTSLVPDGDPTVDPSRFRGPEDPDPDHWRAFPERWPTTESEVLAHEVRATVAAAIDGLPPRQRVVLTLRDIDGHSADDVCALLEITTANQRVLLHRARAAVRSHLERYFTTTGGDS</sequence>
<keyword evidence="9" id="KW-1185">Reference proteome</keyword>
<dbReference type="NCBIfam" id="TIGR02937">
    <property type="entry name" value="sigma70-ECF"/>
    <property type="match status" value="1"/>
</dbReference>
<comment type="similarity">
    <text evidence="1">Belongs to the sigma-70 factor family. ECF subfamily.</text>
</comment>
<evidence type="ECO:0000256" key="1">
    <source>
        <dbReference type="ARBA" id="ARBA00010641"/>
    </source>
</evidence>
<evidence type="ECO:0000259" key="6">
    <source>
        <dbReference type="Pfam" id="PF04542"/>
    </source>
</evidence>
<protein>
    <submittedName>
        <fullName evidence="8">RNA polymerase sigma-70 factor (ECF subfamily)</fullName>
    </submittedName>
</protein>
<dbReference type="Gene3D" id="1.10.10.10">
    <property type="entry name" value="Winged helix-like DNA-binding domain superfamily/Winged helix DNA-binding domain"/>
    <property type="match status" value="1"/>
</dbReference>
<keyword evidence="3" id="KW-0731">Sigma factor</keyword>
<feature type="domain" description="RNA polymerase sigma-70 region 2" evidence="6">
    <location>
        <begin position="34"/>
        <end position="93"/>
    </location>
</feature>
<dbReference type="InterPro" id="IPR007627">
    <property type="entry name" value="RNA_pol_sigma70_r2"/>
</dbReference>
<dbReference type="GO" id="GO:0003677">
    <property type="term" value="F:DNA binding"/>
    <property type="evidence" value="ECO:0007669"/>
    <property type="project" value="InterPro"/>
</dbReference>
<reference evidence="8 9" key="1">
    <citation type="submission" date="2019-03" db="EMBL/GenBank/DDBJ databases">
        <title>Genomic Encyclopedia of Type Strains, Phase III (KMG-III): the genomes of soil and plant-associated and newly described type strains.</title>
        <authorList>
            <person name="Whitman W."/>
        </authorList>
    </citation>
    <scope>NUCLEOTIDE SEQUENCE [LARGE SCALE GENOMIC DNA]</scope>
    <source>
        <strain evidence="8 9">VKM Ac-2527</strain>
    </source>
</reference>
<dbReference type="InterPro" id="IPR039425">
    <property type="entry name" value="RNA_pol_sigma-70-like"/>
</dbReference>
<dbReference type="RefSeq" id="WP_238166096.1">
    <property type="nucleotide sequence ID" value="NZ_SNWQ01000030.1"/>
</dbReference>
<dbReference type="InterPro" id="IPR013325">
    <property type="entry name" value="RNA_pol_sigma_r2"/>
</dbReference>
<accession>A0A4R6JDH8</accession>
<dbReference type="PANTHER" id="PTHR43133:SF53">
    <property type="entry name" value="ECF RNA POLYMERASE SIGMA-E FACTOR"/>
    <property type="match status" value="1"/>
</dbReference>
<organism evidence="8 9">
    <name type="scientific">Kribbella caucasensis</name>
    <dbReference type="NCBI Taxonomy" id="2512215"/>
    <lineage>
        <taxon>Bacteria</taxon>
        <taxon>Bacillati</taxon>
        <taxon>Actinomycetota</taxon>
        <taxon>Actinomycetes</taxon>
        <taxon>Propionibacteriales</taxon>
        <taxon>Kribbellaceae</taxon>
        <taxon>Kribbella</taxon>
    </lineage>
</organism>
<feature type="region of interest" description="Disordered" evidence="5">
    <location>
        <begin position="97"/>
        <end position="120"/>
    </location>
</feature>
<dbReference type="InterPro" id="IPR013324">
    <property type="entry name" value="RNA_pol_sigma_r3/r4-like"/>
</dbReference>
<feature type="compositionally biased region" description="Basic and acidic residues" evidence="5">
    <location>
        <begin position="111"/>
        <end position="120"/>
    </location>
</feature>
<feature type="domain" description="RNA polymerase sigma factor 70 region 4 type 2" evidence="7">
    <location>
        <begin position="147"/>
        <end position="196"/>
    </location>
</feature>
<gene>
    <name evidence="8" type="ORF">EV643_13052</name>
</gene>
<dbReference type="SUPFAM" id="SSF88946">
    <property type="entry name" value="Sigma2 domain of RNA polymerase sigma factors"/>
    <property type="match status" value="1"/>
</dbReference>
<dbReference type="EMBL" id="SNWQ01000030">
    <property type="protein sequence ID" value="TDO33869.1"/>
    <property type="molecule type" value="Genomic_DNA"/>
</dbReference>
<dbReference type="AlphaFoldDB" id="A0A4R6JDH8"/>
<evidence type="ECO:0000256" key="4">
    <source>
        <dbReference type="ARBA" id="ARBA00023163"/>
    </source>
</evidence>
<dbReference type="CDD" id="cd06171">
    <property type="entry name" value="Sigma70_r4"/>
    <property type="match status" value="1"/>
</dbReference>
<dbReference type="Proteomes" id="UP000295388">
    <property type="component" value="Unassembled WGS sequence"/>
</dbReference>
<dbReference type="InterPro" id="IPR036388">
    <property type="entry name" value="WH-like_DNA-bd_sf"/>
</dbReference>
<dbReference type="SUPFAM" id="SSF88659">
    <property type="entry name" value="Sigma3 and sigma4 domains of RNA polymerase sigma factors"/>
    <property type="match status" value="1"/>
</dbReference>
<dbReference type="PANTHER" id="PTHR43133">
    <property type="entry name" value="RNA POLYMERASE ECF-TYPE SIGMA FACTO"/>
    <property type="match status" value="1"/>
</dbReference>
<name>A0A4R6JDH8_9ACTN</name>